<feature type="transmembrane region" description="Helical" evidence="1">
    <location>
        <begin position="104"/>
        <end position="124"/>
    </location>
</feature>
<reference evidence="2" key="1">
    <citation type="submission" date="2022-06" db="EMBL/GenBank/DDBJ databases">
        <title>Genome sequence of Phormidium yuhuli AB48 isolated from an industrial photobioreactor environment.</title>
        <authorList>
            <person name="Qiu Y."/>
            <person name="Noonan A.J.C."/>
            <person name="Dofher K."/>
            <person name="Koch M."/>
            <person name="Kieft B."/>
            <person name="Lin X."/>
            <person name="Ziels R.M."/>
            <person name="Hallam S.J."/>
        </authorList>
    </citation>
    <scope>NUCLEOTIDE SEQUENCE</scope>
    <source>
        <strain evidence="2">AB48</strain>
    </source>
</reference>
<dbReference type="Pfam" id="PF13347">
    <property type="entry name" value="MFS_2"/>
    <property type="match status" value="1"/>
</dbReference>
<dbReference type="EMBL" id="CP098611">
    <property type="protein sequence ID" value="USR89421.1"/>
    <property type="molecule type" value="Genomic_DNA"/>
</dbReference>
<dbReference type="Proteomes" id="UP001056708">
    <property type="component" value="Chromosome"/>
</dbReference>
<dbReference type="PANTHER" id="PTHR11328">
    <property type="entry name" value="MAJOR FACILITATOR SUPERFAMILY DOMAIN-CONTAINING PROTEIN"/>
    <property type="match status" value="1"/>
</dbReference>
<feature type="transmembrane region" description="Helical" evidence="1">
    <location>
        <begin position="400"/>
        <end position="421"/>
    </location>
</feature>
<feature type="transmembrane region" description="Helical" evidence="1">
    <location>
        <begin position="355"/>
        <end position="380"/>
    </location>
</feature>
<keyword evidence="1" id="KW-0812">Transmembrane</keyword>
<feature type="transmembrane region" description="Helical" evidence="1">
    <location>
        <begin position="12"/>
        <end position="33"/>
    </location>
</feature>
<keyword evidence="1" id="KW-0472">Membrane</keyword>
<feature type="transmembrane region" description="Helical" evidence="1">
    <location>
        <begin position="39"/>
        <end position="59"/>
    </location>
</feature>
<dbReference type="InterPro" id="IPR039672">
    <property type="entry name" value="MFS_2"/>
</dbReference>
<evidence type="ECO:0000313" key="2">
    <source>
        <dbReference type="EMBL" id="USR89421.1"/>
    </source>
</evidence>
<proteinExistence type="predicted"/>
<feature type="transmembrane region" description="Helical" evidence="1">
    <location>
        <begin position="80"/>
        <end position="98"/>
    </location>
</feature>
<evidence type="ECO:0000313" key="3">
    <source>
        <dbReference type="Proteomes" id="UP001056708"/>
    </source>
</evidence>
<dbReference type="InterPro" id="IPR036259">
    <property type="entry name" value="MFS_trans_sf"/>
</dbReference>
<feature type="transmembrane region" description="Helical" evidence="1">
    <location>
        <begin position="314"/>
        <end position="334"/>
    </location>
</feature>
<name>A0ABY5AKX9_9CYAN</name>
<dbReference type="PANTHER" id="PTHR11328:SF24">
    <property type="entry name" value="MAJOR FACILITATOR SUPERFAMILY (MFS) PROFILE DOMAIN-CONTAINING PROTEIN"/>
    <property type="match status" value="1"/>
</dbReference>
<dbReference type="RefSeq" id="WP_252659880.1">
    <property type="nucleotide sequence ID" value="NZ_CP098611.1"/>
</dbReference>
<evidence type="ECO:0000256" key="1">
    <source>
        <dbReference type="SAM" id="Phobius"/>
    </source>
</evidence>
<feature type="transmembrane region" description="Helical" evidence="1">
    <location>
        <begin position="228"/>
        <end position="250"/>
    </location>
</feature>
<accession>A0ABY5AKX9</accession>
<feature type="transmembrane region" description="Helical" evidence="1">
    <location>
        <begin position="145"/>
        <end position="165"/>
    </location>
</feature>
<dbReference type="Gene3D" id="1.20.1250.20">
    <property type="entry name" value="MFS general substrate transporter like domains"/>
    <property type="match status" value="2"/>
</dbReference>
<protein>
    <submittedName>
        <fullName evidence="2">MFS transporter</fullName>
    </submittedName>
</protein>
<gene>
    <name evidence="2" type="ORF">NEA10_11005</name>
</gene>
<feature type="transmembrane region" description="Helical" evidence="1">
    <location>
        <begin position="262"/>
        <end position="283"/>
    </location>
</feature>
<feature type="transmembrane region" description="Helical" evidence="1">
    <location>
        <begin position="290"/>
        <end position="308"/>
    </location>
</feature>
<organism evidence="2 3">
    <name type="scientific">Phormidium yuhuli AB48</name>
    <dbReference type="NCBI Taxonomy" id="2940671"/>
    <lineage>
        <taxon>Bacteria</taxon>
        <taxon>Bacillati</taxon>
        <taxon>Cyanobacteriota</taxon>
        <taxon>Cyanophyceae</taxon>
        <taxon>Oscillatoriophycideae</taxon>
        <taxon>Oscillatoriales</taxon>
        <taxon>Oscillatoriaceae</taxon>
        <taxon>Phormidium</taxon>
        <taxon>Phormidium yuhuli</taxon>
    </lineage>
</organism>
<keyword evidence="1" id="KW-1133">Transmembrane helix</keyword>
<feature type="transmembrane region" description="Helical" evidence="1">
    <location>
        <begin position="177"/>
        <end position="197"/>
    </location>
</feature>
<keyword evidence="3" id="KW-1185">Reference proteome</keyword>
<sequence length="446" mass="49545">MSDLKLTRQRIIAFALPAIPISALGLPLVVYVPPFYSELGLSLSVVGNIFALARFWDLITDPVLGTLSDRWTTQIGRRRPWIILSVPLLMASAYALFLPEQPVSASYLLTWLILLYVGYTMLSISHMSWGAELSDDYHDRARVQGWREFSLIFGMLAVLAIPAVMQQTQNANSTTQVGAMGWFVVVTLPITIVVSVWKVPERPTPPQSTIGFVKSAKILARNRLLQRVLGANFLTGLAPGVTGSIYIFFISDVMALPDWSSAILLMYFLASLIGVPGWIWLSCRLGKHQTFMVAMVWMALVLPLLLLVPPGSLWLNILVNALYGVTMGASPFLLRSILADVTDWDNLESGSQRTGLYYSLLMMSNKFGYALAVGVTYPLLDWIGYSPDLQNTPETLMELKLLFIFAPILAILPAAALLWRFPLNVHAQQMLRQQLIERDVLGGGDR</sequence>
<dbReference type="SUPFAM" id="SSF103473">
    <property type="entry name" value="MFS general substrate transporter"/>
    <property type="match status" value="1"/>
</dbReference>